<evidence type="ECO:0000313" key="2">
    <source>
        <dbReference type="EMBL" id="VAW09097.1"/>
    </source>
</evidence>
<dbReference type="SUPFAM" id="SSF53300">
    <property type="entry name" value="vWA-like"/>
    <property type="match status" value="1"/>
</dbReference>
<name>A0A3B0T6X8_9ZZZZ</name>
<dbReference type="EMBL" id="UOEI01000677">
    <property type="protein sequence ID" value="VAW09097.1"/>
    <property type="molecule type" value="Genomic_DNA"/>
</dbReference>
<dbReference type="EC" id="4.6.1.1" evidence="2"/>
<dbReference type="AlphaFoldDB" id="A0A3B0T6X8"/>
<proteinExistence type="predicted"/>
<feature type="non-terminal residue" evidence="2">
    <location>
        <position position="1"/>
    </location>
</feature>
<sequence length="792" mass="85934">NTEPEYNTRRALVGVLASRTARRVEVPLQLGFWNLETHRDTGPVKSRPSYNRKFMRDRDQSILSEILPPEERAIEAVVARYQRVAPAITRFARTLSGNDELQVRLGTQATSTGDMVVIDPGVFQTAYARSAPVTPSEVALTSALHEVIHLIATDLDEERPIPREWLAFKEDASADDEDPEGAPVPIGLFEFGEMDKDLVRPELSEDDIDFDGESDTAPDAVPLLHALNAIGGPAAEALFLSIEDARQERIHFNAYPGAGSVLRDLYRTSVGHAMGNARPLGQFALACFLIAGGHEDRDAVQKRLAPHVAPAIDDAMAFMDPVAEIDDPWSVGTIALQLLSVAKMHNLVQEGAATSGQRGRKTEMEADAAAISESVDAVRIVSPPLANRDAYDQTRAAAQSVSAHEGKKGDAETAGDPATDQIMKVSSAPTVYLPTGQGGKLLVVDFPHTFATFSSEGRAMLDQASLDWGVAQHRISGELYPLFLANQRRGLRSGFDAGDLSPYTPLLLGAGLYNRMFERRDLPSRRSYAVSLLVDGSASMLQPRGLGSRKAPWAMAAALLGAWTLAQLANELQIDFEIAIFNRSFATSSNDTEHSYREMRTRATAGLRQSQGGNAERLTRTVNHYVIKSFRDRWRVSSDVLAGLFYTAAAPQDAARIARKNPLLSPPVSMFDKAANVDEFNLAHAAERLTAQRASHRMIIVLADGMTRGSVAALAETVASIERAGTTVLGIGIGDDTVRAAYSRAQVVEQPLTLASAMIDGVRSTLYRSIAESGSDVWWVHAGDRALETFAN</sequence>
<evidence type="ECO:0000256" key="1">
    <source>
        <dbReference type="SAM" id="MobiDB-lite"/>
    </source>
</evidence>
<dbReference type="Gene3D" id="3.40.50.410">
    <property type="entry name" value="von Willebrand factor, type A domain"/>
    <property type="match status" value="1"/>
</dbReference>
<accession>A0A3B0T6X8</accession>
<keyword evidence="2" id="KW-0456">Lyase</keyword>
<dbReference type="InterPro" id="IPR036465">
    <property type="entry name" value="vWFA_dom_sf"/>
</dbReference>
<organism evidence="2">
    <name type="scientific">hydrothermal vent metagenome</name>
    <dbReference type="NCBI Taxonomy" id="652676"/>
    <lineage>
        <taxon>unclassified sequences</taxon>
        <taxon>metagenomes</taxon>
        <taxon>ecological metagenomes</taxon>
    </lineage>
</organism>
<feature type="non-terminal residue" evidence="2">
    <location>
        <position position="792"/>
    </location>
</feature>
<protein>
    <submittedName>
        <fullName evidence="2">Adenylate cyclase</fullName>
        <ecNumber evidence="2">4.6.1.1</ecNumber>
    </submittedName>
</protein>
<reference evidence="2" key="1">
    <citation type="submission" date="2018-06" db="EMBL/GenBank/DDBJ databases">
        <authorList>
            <person name="Zhirakovskaya E."/>
        </authorList>
    </citation>
    <scope>NUCLEOTIDE SEQUENCE</scope>
</reference>
<dbReference type="GO" id="GO:0004016">
    <property type="term" value="F:adenylate cyclase activity"/>
    <property type="evidence" value="ECO:0007669"/>
    <property type="project" value="UniProtKB-EC"/>
</dbReference>
<gene>
    <name evidence="2" type="ORF">MNBD_ACTINO01-245</name>
</gene>
<feature type="region of interest" description="Disordered" evidence="1">
    <location>
        <begin position="391"/>
        <end position="420"/>
    </location>
</feature>